<reference evidence="1" key="1">
    <citation type="journal article" date="2010" name="PLoS Genet.">
        <title>The genome of a pathogenic rhodococcus: cooptive virulence underpinned by key gene acquisitions.</title>
        <authorList>
            <person name="Letek M."/>
            <person name="Gonzalez P."/>
            <person name="Macarthur I."/>
            <person name="Rodriguez H."/>
            <person name="Freeman T.C."/>
            <person name="Valero-Rello A."/>
            <person name="Blanco M."/>
            <person name="Buckley T."/>
            <person name="Cherevach I."/>
            <person name="Fahey R."/>
            <person name="Hapeshi A."/>
            <person name="Holdstock J."/>
            <person name="Leadon D."/>
            <person name="Navas J."/>
            <person name="Ocampo A."/>
            <person name="Quail M.A."/>
            <person name="Sanders M."/>
            <person name="Scortti M.M."/>
            <person name="Prescott J.F."/>
            <person name="Fogarty U."/>
            <person name="Meijer W.G."/>
            <person name="Parkhill J."/>
            <person name="Bentley S.D."/>
            <person name="Vazquez-Boland J.A."/>
        </authorList>
    </citation>
    <scope>NUCLEOTIDE SEQUENCE [LARGE SCALE GENOMIC DNA]</scope>
    <source>
        <strain evidence="1 2">103S</strain>
    </source>
</reference>
<sequence length="199" mass="22320">MTIVAKFVSSERNSHMAVIDPNRTWELLEQRLAVTTDARHRVVLGAVIEHMRAEAAPDLDRLMATLNPAPDYHFWNGGQDVGPKGTEGVKTYYIDFLATRTNILEYELDRLVVDDHCLVTEGFLKQIHPGSYAAQIGIPVDDEAADYLVVFRQLILWPVDEDGLIQGEDSYHSGPSSVTKLSFEELPQEYVDLVHTPAT</sequence>
<evidence type="ECO:0000313" key="1">
    <source>
        <dbReference type="EMBL" id="CBH49968.1"/>
    </source>
</evidence>
<dbReference type="InterPro" id="IPR032710">
    <property type="entry name" value="NTF2-like_dom_sf"/>
</dbReference>
<dbReference type="KEGG" id="req:REQ_39860"/>
<dbReference type="AlphaFoldDB" id="A0A3S5YBP3"/>
<accession>A0A3S5YBP3</accession>
<organism evidence="1">
    <name type="scientific">Rhodococcus hoagii (strain 103S)</name>
    <name type="common">Rhodococcus equi</name>
    <dbReference type="NCBI Taxonomy" id="685727"/>
    <lineage>
        <taxon>Bacteria</taxon>
        <taxon>Bacillati</taxon>
        <taxon>Actinomycetota</taxon>
        <taxon>Actinomycetes</taxon>
        <taxon>Mycobacteriales</taxon>
        <taxon>Nocardiaceae</taxon>
        <taxon>Prescottella</taxon>
    </lineage>
</organism>
<dbReference type="Proteomes" id="UP001154400">
    <property type="component" value="Chromosome"/>
</dbReference>
<evidence type="ECO:0008006" key="3">
    <source>
        <dbReference type="Google" id="ProtNLM"/>
    </source>
</evidence>
<proteinExistence type="predicted"/>
<dbReference type="EMBL" id="FN563149">
    <property type="protein sequence ID" value="CBH49968.1"/>
    <property type="molecule type" value="Genomic_DNA"/>
</dbReference>
<gene>
    <name evidence="1" type="ordered locus">REQ_39860</name>
</gene>
<dbReference type="SUPFAM" id="SSF54427">
    <property type="entry name" value="NTF2-like"/>
    <property type="match status" value="1"/>
</dbReference>
<evidence type="ECO:0000313" key="2">
    <source>
        <dbReference type="Proteomes" id="UP000006892"/>
    </source>
</evidence>
<name>A0A3S5YBP3_RHOH1</name>
<protein>
    <recommendedName>
        <fullName evidence="3">SnoaL-like domain-containing protein</fullName>
    </recommendedName>
</protein>